<proteinExistence type="predicted"/>
<organism evidence="1">
    <name type="scientific">Streptomyces sp. R39</name>
    <dbReference type="NCBI Taxonomy" id="3238631"/>
    <lineage>
        <taxon>Bacteria</taxon>
        <taxon>Bacillati</taxon>
        <taxon>Actinomycetota</taxon>
        <taxon>Actinomycetes</taxon>
        <taxon>Kitasatosporales</taxon>
        <taxon>Streptomycetaceae</taxon>
        <taxon>Streptomyces</taxon>
    </lineage>
</organism>
<keyword evidence="1" id="KW-0614">Plasmid</keyword>
<dbReference type="AlphaFoldDB" id="A0AB39R692"/>
<protein>
    <recommendedName>
        <fullName evidence="2">DUF3168 domain-containing protein</fullName>
    </recommendedName>
</protein>
<dbReference type="RefSeq" id="WP_355727749.1">
    <property type="nucleotide sequence ID" value="NZ_CP163442.1"/>
</dbReference>
<sequence length="154" mass="16326">MDSQLYDSDQDPEAIESLLMDAVRAVGGLMYGAGTGSHLVLTAVAPEGRVPTIAFTWFDVIGEGDDALWGGTFAEVTELTEAVALGFLVGRGSVVLGTKSPDGEETVRGWMVDGRALRPLTADQVRLTYREAVGQESQDVTYRTAYPLPSAASA</sequence>
<geneLocation type="plasmid" evidence="1">
    <name>unnamed1</name>
</geneLocation>
<evidence type="ECO:0000313" key="1">
    <source>
        <dbReference type="EMBL" id="XDQ49881.1"/>
    </source>
</evidence>
<evidence type="ECO:0008006" key="2">
    <source>
        <dbReference type="Google" id="ProtNLM"/>
    </source>
</evidence>
<dbReference type="EMBL" id="CP163442">
    <property type="protein sequence ID" value="XDQ49881.1"/>
    <property type="molecule type" value="Genomic_DNA"/>
</dbReference>
<accession>A0AB39R692</accession>
<name>A0AB39R692_9ACTN</name>
<gene>
    <name evidence="1" type="ORF">AB5J52_48000</name>
</gene>
<reference evidence="1" key="1">
    <citation type="submission" date="2024-07" db="EMBL/GenBank/DDBJ databases">
        <authorList>
            <person name="Yu S.T."/>
        </authorList>
    </citation>
    <scope>NUCLEOTIDE SEQUENCE</scope>
    <source>
        <strain evidence="1">R39</strain>
        <plasmid evidence="1">unnamed1</plasmid>
    </source>
</reference>